<keyword evidence="2" id="KW-1185">Reference proteome</keyword>
<accession>D3DXS3</accession>
<proteinExistence type="predicted"/>
<dbReference type="Proteomes" id="UP000002429">
    <property type="component" value="Chromosome"/>
</dbReference>
<gene>
    <name evidence="1" type="ordered locus">Rmet_6485</name>
</gene>
<dbReference type="EMBL" id="CP000352">
    <property type="protein sequence ID" value="ADC45093.1"/>
    <property type="molecule type" value="Genomic_DNA"/>
</dbReference>
<organism evidence="1 2">
    <name type="scientific">Cupriavidus metallidurans (strain ATCC 43123 / DSM 2839 / NBRC 102507 / CH34)</name>
    <name type="common">Ralstonia metallidurans</name>
    <dbReference type="NCBI Taxonomy" id="266264"/>
    <lineage>
        <taxon>Bacteria</taxon>
        <taxon>Pseudomonadati</taxon>
        <taxon>Pseudomonadota</taxon>
        <taxon>Betaproteobacteria</taxon>
        <taxon>Burkholderiales</taxon>
        <taxon>Burkholderiaceae</taxon>
        <taxon>Cupriavidus</taxon>
    </lineage>
</organism>
<sequence>MFAYFIVFFALWGVVRLADRWGM</sequence>
<evidence type="ECO:0000313" key="2">
    <source>
        <dbReference type="Proteomes" id="UP000002429"/>
    </source>
</evidence>
<protein>
    <submittedName>
        <fullName evidence="1">Uncharacterized protein</fullName>
    </submittedName>
</protein>
<dbReference type="KEGG" id="rme:Rmet_6485"/>
<name>D3DXS3_CUPMC</name>
<dbReference type="HOGENOM" id="CLU_3423056_0_0_4"/>
<dbReference type="AlphaFoldDB" id="D3DXS3"/>
<evidence type="ECO:0000313" key="1">
    <source>
        <dbReference type="EMBL" id="ADC45093.1"/>
    </source>
</evidence>
<reference evidence="2" key="1">
    <citation type="journal article" date="2010" name="PLoS ONE">
        <title>The complete genome sequence of Cupriavidus metallidurans strain CH34, a master survivalist in harsh and anthropogenic environments.</title>
        <authorList>
            <person name="Janssen P.J."/>
            <person name="Van Houdt R."/>
            <person name="Moors H."/>
            <person name="Monsieurs P."/>
            <person name="Morin N."/>
            <person name="Michaux A."/>
            <person name="Benotmane M.A."/>
            <person name="Leys N."/>
            <person name="Vallaeys T."/>
            <person name="Lapidus A."/>
            <person name="Monchy S."/>
            <person name="Medigue C."/>
            <person name="Taghavi S."/>
            <person name="McCorkle S."/>
            <person name="Dunn J."/>
            <person name="van der Lelie D."/>
            <person name="Mergeay M."/>
        </authorList>
    </citation>
    <scope>NUCLEOTIDE SEQUENCE [LARGE SCALE GENOMIC DNA]</scope>
    <source>
        <strain evidence="2">ATCC 43123 / DSM 2839 / NBRC 102507 / CH34</strain>
    </source>
</reference>
<dbReference type="STRING" id="266264.Rmet_6485"/>